<dbReference type="PANTHER" id="PTHR21261">
    <property type="entry name" value="BEAT PROTEIN"/>
    <property type="match status" value="1"/>
</dbReference>
<name>A0AAV4XZE1_CAEEX</name>
<organism evidence="1 2">
    <name type="scientific">Caerostris extrusa</name>
    <name type="common">Bark spider</name>
    <name type="synonym">Caerostris bankana</name>
    <dbReference type="NCBI Taxonomy" id="172846"/>
    <lineage>
        <taxon>Eukaryota</taxon>
        <taxon>Metazoa</taxon>
        <taxon>Ecdysozoa</taxon>
        <taxon>Arthropoda</taxon>
        <taxon>Chelicerata</taxon>
        <taxon>Arachnida</taxon>
        <taxon>Araneae</taxon>
        <taxon>Araneomorphae</taxon>
        <taxon>Entelegynae</taxon>
        <taxon>Araneoidea</taxon>
        <taxon>Araneidae</taxon>
        <taxon>Caerostris</taxon>
    </lineage>
</organism>
<sequence length="125" mass="13828">MRVRAKRVGVIQLAHFEGSIYTQTNRFIIDSHVNASLPEVNSRCLSKSGSQSVFLRHVDLDSAGTYRCEVSAEAPEFQTVEAEKEMKVLVLPTEGPRIMGGLPKYRVGDTVFVNCTSSSPNLQQL</sequence>
<evidence type="ECO:0000313" key="1">
    <source>
        <dbReference type="EMBL" id="GIZ00135.1"/>
    </source>
</evidence>
<dbReference type="SUPFAM" id="SSF48726">
    <property type="entry name" value="Immunoglobulin"/>
    <property type="match status" value="1"/>
</dbReference>
<reference evidence="1 2" key="1">
    <citation type="submission" date="2021-06" db="EMBL/GenBank/DDBJ databases">
        <title>Caerostris extrusa draft genome.</title>
        <authorList>
            <person name="Kono N."/>
            <person name="Arakawa K."/>
        </authorList>
    </citation>
    <scope>NUCLEOTIDE SEQUENCE [LARGE SCALE GENOMIC DNA]</scope>
</reference>
<dbReference type="InterPro" id="IPR036179">
    <property type="entry name" value="Ig-like_dom_sf"/>
</dbReference>
<accession>A0AAV4XZE1</accession>
<dbReference type="Proteomes" id="UP001054945">
    <property type="component" value="Unassembled WGS sequence"/>
</dbReference>
<dbReference type="AlphaFoldDB" id="A0AAV4XZE1"/>
<comment type="caution">
    <text evidence="1">The sequence shown here is derived from an EMBL/GenBank/DDBJ whole genome shotgun (WGS) entry which is preliminary data.</text>
</comment>
<keyword evidence="2" id="KW-1185">Reference proteome</keyword>
<proteinExistence type="predicted"/>
<gene>
    <name evidence="1" type="primary">X975_03295</name>
    <name evidence="1" type="ORF">CEXT_439811</name>
</gene>
<evidence type="ECO:0000313" key="2">
    <source>
        <dbReference type="Proteomes" id="UP001054945"/>
    </source>
</evidence>
<dbReference type="EMBL" id="BPLR01018508">
    <property type="protein sequence ID" value="GIZ00135.1"/>
    <property type="molecule type" value="Genomic_DNA"/>
</dbReference>
<protein>
    <submittedName>
        <fullName evidence="1">Uncharacterized protein</fullName>
    </submittedName>
</protein>
<dbReference type="PANTHER" id="PTHR21261:SF15">
    <property type="entry name" value="BEATEN PATH IIIA, ISOFORM D-RELATED"/>
    <property type="match status" value="1"/>
</dbReference>